<dbReference type="GO" id="GO:0005524">
    <property type="term" value="F:ATP binding"/>
    <property type="evidence" value="ECO:0007669"/>
    <property type="project" value="UniProtKB-KW"/>
</dbReference>
<comment type="function">
    <text evidence="4">Phosphorylates D-xylulose to produce D-xylulose 5-phosphate, a molecule that may play an important role in the regulation of glucose metabolism and lipogenesis.</text>
</comment>
<keyword evidence="3 4" id="KW-0418">Kinase</keyword>
<keyword evidence="4" id="KW-0067">ATP-binding</keyword>
<sequence length="595" mass="65440">MISADKKTVHILILVGYRGQGQGFHCQTDTSTRSIGPVLCSSFCTFFISVRSASLLNCEQQLRFWLLAMASSEGKLYLGFDFSTQQIKVIAVTEKFEVAYDEHVQFDVDLPEFKTHGGVHIQPDHVTITTPTRMWVKAFDLLLERMKASKFPFQNVVAVSGAGQQHGSVFWSTGVNKYLRNLSPDQTMYEQLKDCFSVEDSPVWMDASTRAQCKKLEQAVGGPEILTGITGSRAYERFTGAQIMKICETRRDAYDNTERISLVSSFAASLFIGDYAPIDHSDATGTNLLDIWSRDWSQQCLEACGPNLAQKLGPSVHSSEKIGQVSDYLVSRYGFNPDCIVTAFVGDNPASLAGLAPGQGDVIVSLGTSDTVFLWLTKPTPGLSGHIMANPLNRNDFMSLTCFKNGSLTRERIRDEKAGGSWEKFSEMLKKTPPGNNGVLGIYFDQMEIQPFIEGEYRFDGDGSKVDSFPPEVEVRAVIEGQFIARKVHAENVGFQLGPKTRIIATGGGSKNQEILQVLADIFNSPVYVKDVPNSAGLGCAMRAMHTLEGGNFSDMAGKAHPSVLVASPGQYTEVYAKLSARYREFEKMAEDGSL</sequence>
<evidence type="ECO:0000256" key="2">
    <source>
        <dbReference type="ARBA" id="ARBA00022679"/>
    </source>
</evidence>
<protein>
    <recommendedName>
        <fullName evidence="4">Xylulose kinase</fullName>
        <ecNumber evidence="4">2.7.1.17</ecNumber>
    </recommendedName>
</protein>
<dbReference type="InterPro" id="IPR018484">
    <property type="entry name" value="FGGY_N"/>
</dbReference>
<keyword evidence="4" id="KW-0547">Nucleotide-binding</keyword>
<keyword evidence="2 4" id="KW-0808">Transferase</keyword>
<evidence type="ECO:0000256" key="4">
    <source>
        <dbReference type="RuleBase" id="RU367058"/>
    </source>
</evidence>
<dbReference type="GO" id="GO:0042732">
    <property type="term" value="P:D-xylose metabolic process"/>
    <property type="evidence" value="ECO:0007669"/>
    <property type="project" value="UniProtKB-UniRule"/>
</dbReference>
<feature type="domain" description="Carbohydrate kinase FGGY C-terminal" evidence="6">
    <location>
        <begin position="364"/>
        <end position="547"/>
    </location>
</feature>
<keyword evidence="8" id="KW-1185">Reference proteome</keyword>
<accession>A0AAV3ZFR2</accession>
<dbReference type="InterPro" id="IPR043129">
    <property type="entry name" value="ATPase_NBD"/>
</dbReference>
<comment type="similarity">
    <text evidence="1 4">Belongs to the FGGY kinase family.</text>
</comment>
<organism evidence="7 8">
    <name type="scientific">Plakobranchus ocellatus</name>
    <dbReference type="NCBI Taxonomy" id="259542"/>
    <lineage>
        <taxon>Eukaryota</taxon>
        <taxon>Metazoa</taxon>
        <taxon>Spiralia</taxon>
        <taxon>Lophotrochozoa</taxon>
        <taxon>Mollusca</taxon>
        <taxon>Gastropoda</taxon>
        <taxon>Heterobranchia</taxon>
        <taxon>Euthyneura</taxon>
        <taxon>Panpulmonata</taxon>
        <taxon>Sacoglossa</taxon>
        <taxon>Placobranchoidea</taxon>
        <taxon>Plakobranchidae</taxon>
        <taxon>Plakobranchus</taxon>
    </lineage>
</organism>
<dbReference type="PANTHER" id="PTHR10196">
    <property type="entry name" value="SUGAR KINASE"/>
    <property type="match status" value="1"/>
</dbReference>
<comment type="caution">
    <text evidence="7">The sequence shown here is derived from an EMBL/GenBank/DDBJ whole genome shotgun (WGS) entry which is preliminary data.</text>
</comment>
<dbReference type="PANTHER" id="PTHR10196:SF57">
    <property type="entry name" value="XYLULOSE KINASE"/>
    <property type="match status" value="1"/>
</dbReference>
<dbReference type="FunFam" id="3.30.420.40:FF:000118">
    <property type="entry name" value="Xylulose kinase 2"/>
    <property type="match status" value="1"/>
</dbReference>
<dbReference type="CDD" id="cd07776">
    <property type="entry name" value="ASKHA_NBD_FGGY_SpXK-like"/>
    <property type="match status" value="1"/>
</dbReference>
<reference evidence="7 8" key="1">
    <citation type="journal article" date="2021" name="Elife">
        <title>Chloroplast acquisition without the gene transfer in kleptoplastic sea slugs, Plakobranchus ocellatus.</title>
        <authorList>
            <person name="Maeda T."/>
            <person name="Takahashi S."/>
            <person name="Yoshida T."/>
            <person name="Shimamura S."/>
            <person name="Takaki Y."/>
            <person name="Nagai Y."/>
            <person name="Toyoda A."/>
            <person name="Suzuki Y."/>
            <person name="Arimoto A."/>
            <person name="Ishii H."/>
            <person name="Satoh N."/>
            <person name="Nishiyama T."/>
            <person name="Hasebe M."/>
            <person name="Maruyama T."/>
            <person name="Minagawa J."/>
            <person name="Obokata J."/>
            <person name="Shigenobu S."/>
        </authorList>
    </citation>
    <scope>NUCLEOTIDE SEQUENCE [LARGE SCALE GENOMIC DNA]</scope>
</reference>
<keyword evidence="4" id="KW-0859">Xylose metabolism</keyword>
<dbReference type="GO" id="GO:0005829">
    <property type="term" value="C:cytosol"/>
    <property type="evidence" value="ECO:0007669"/>
    <property type="project" value="TreeGrafter"/>
</dbReference>
<dbReference type="EMBL" id="BLXT01002329">
    <property type="protein sequence ID" value="GFN93384.1"/>
    <property type="molecule type" value="Genomic_DNA"/>
</dbReference>
<dbReference type="GO" id="GO:0004856">
    <property type="term" value="F:D-xylulokinase activity"/>
    <property type="evidence" value="ECO:0007669"/>
    <property type="project" value="UniProtKB-UniRule"/>
</dbReference>
<evidence type="ECO:0000259" key="6">
    <source>
        <dbReference type="Pfam" id="PF02782"/>
    </source>
</evidence>
<dbReference type="InterPro" id="IPR042024">
    <property type="entry name" value="D-XK_euk"/>
</dbReference>
<evidence type="ECO:0000259" key="5">
    <source>
        <dbReference type="Pfam" id="PF00370"/>
    </source>
</evidence>
<evidence type="ECO:0000313" key="8">
    <source>
        <dbReference type="Proteomes" id="UP000735302"/>
    </source>
</evidence>
<dbReference type="Proteomes" id="UP000735302">
    <property type="component" value="Unassembled WGS sequence"/>
</dbReference>
<proteinExistence type="inferred from homology"/>
<evidence type="ECO:0000313" key="7">
    <source>
        <dbReference type="EMBL" id="GFN93384.1"/>
    </source>
</evidence>
<evidence type="ECO:0000256" key="1">
    <source>
        <dbReference type="ARBA" id="ARBA00009156"/>
    </source>
</evidence>
<name>A0AAV3ZFR2_9GAST</name>
<dbReference type="SUPFAM" id="SSF53067">
    <property type="entry name" value="Actin-like ATPase domain"/>
    <property type="match status" value="2"/>
</dbReference>
<dbReference type="GO" id="GO:0005997">
    <property type="term" value="P:xylulose metabolic process"/>
    <property type="evidence" value="ECO:0007669"/>
    <property type="project" value="UniProtKB-UniRule"/>
</dbReference>
<gene>
    <name evidence="7" type="ORF">PoB_001989000</name>
</gene>
<dbReference type="Pfam" id="PF00370">
    <property type="entry name" value="FGGY_N"/>
    <property type="match status" value="1"/>
</dbReference>
<dbReference type="AlphaFoldDB" id="A0AAV3ZFR2"/>
<dbReference type="Pfam" id="PF02782">
    <property type="entry name" value="FGGY_C"/>
    <property type="match status" value="1"/>
</dbReference>
<feature type="domain" description="Carbohydrate kinase FGGY N-terminal" evidence="5">
    <location>
        <begin position="203"/>
        <end position="354"/>
    </location>
</feature>
<dbReference type="Gene3D" id="3.30.420.40">
    <property type="match status" value="2"/>
</dbReference>
<dbReference type="InterPro" id="IPR018485">
    <property type="entry name" value="FGGY_C"/>
</dbReference>
<evidence type="ECO:0000256" key="3">
    <source>
        <dbReference type="ARBA" id="ARBA00022777"/>
    </source>
</evidence>
<comment type="catalytic activity">
    <reaction evidence="4">
        <text>D-xylulose + ATP = D-xylulose 5-phosphate + ADP + H(+)</text>
        <dbReference type="Rhea" id="RHEA:10964"/>
        <dbReference type="ChEBI" id="CHEBI:15378"/>
        <dbReference type="ChEBI" id="CHEBI:17140"/>
        <dbReference type="ChEBI" id="CHEBI:30616"/>
        <dbReference type="ChEBI" id="CHEBI:57737"/>
        <dbReference type="ChEBI" id="CHEBI:456216"/>
        <dbReference type="EC" id="2.7.1.17"/>
    </reaction>
</comment>
<keyword evidence="4" id="KW-0119">Carbohydrate metabolism</keyword>
<dbReference type="EC" id="2.7.1.17" evidence="4"/>